<protein>
    <submittedName>
        <fullName evidence="1">Uncharacterized protein</fullName>
    </submittedName>
</protein>
<dbReference type="OrthoDB" id="6155669at2759"/>
<comment type="caution">
    <text evidence="1">The sequence shown here is derived from an EMBL/GenBank/DDBJ whole genome shotgun (WGS) entry which is preliminary data.</text>
</comment>
<evidence type="ECO:0000313" key="2">
    <source>
        <dbReference type="Proteomes" id="UP000596742"/>
    </source>
</evidence>
<organism evidence="1 2">
    <name type="scientific">Mytilus galloprovincialis</name>
    <name type="common">Mediterranean mussel</name>
    <dbReference type="NCBI Taxonomy" id="29158"/>
    <lineage>
        <taxon>Eukaryota</taxon>
        <taxon>Metazoa</taxon>
        <taxon>Spiralia</taxon>
        <taxon>Lophotrochozoa</taxon>
        <taxon>Mollusca</taxon>
        <taxon>Bivalvia</taxon>
        <taxon>Autobranchia</taxon>
        <taxon>Pteriomorphia</taxon>
        <taxon>Mytilida</taxon>
        <taxon>Mytiloidea</taxon>
        <taxon>Mytilidae</taxon>
        <taxon>Mytilinae</taxon>
        <taxon>Mytilus</taxon>
    </lineage>
</organism>
<proteinExistence type="predicted"/>
<reference evidence="1" key="1">
    <citation type="submission" date="2018-11" db="EMBL/GenBank/DDBJ databases">
        <authorList>
            <person name="Alioto T."/>
            <person name="Alioto T."/>
        </authorList>
    </citation>
    <scope>NUCLEOTIDE SEQUENCE</scope>
</reference>
<dbReference type="Proteomes" id="UP000596742">
    <property type="component" value="Unassembled WGS sequence"/>
</dbReference>
<dbReference type="EMBL" id="UYJE01005310">
    <property type="protein sequence ID" value="VDI36185.1"/>
    <property type="molecule type" value="Genomic_DNA"/>
</dbReference>
<gene>
    <name evidence="1" type="ORF">MGAL_10B039803</name>
</gene>
<name>A0A8B6EK54_MYTGA</name>
<dbReference type="PANTHER" id="PTHR47331">
    <property type="entry name" value="PHD-TYPE DOMAIN-CONTAINING PROTEIN"/>
    <property type="match status" value="1"/>
</dbReference>
<sequence>LCGDNVWRYCPTKDNPADLLTRGITSEELQQNEIWFSGPKWLNSKEDWPTWNGNNVTSSVCTTMSENDDKIETMENNQNVCIGIGEIIDIERYNSYRKLTRITAYVMRFATNCRATETERKKDLLRIDEIENAKFLWIRYKQDNIRSPTVTTRKYYRDRFSRISTSTDAYKYSFTPRTIVDWNKLPECAIQAPTTVAFQKTKRGAEKLWSRIKGSDGKCKDDKESILEEQVSFYKILFTSKGWDREAAENLLQNIDHKLTEENKKNVGN</sequence>
<feature type="non-terminal residue" evidence="1">
    <location>
        <position position="1"/>
    </location>
</feature>
<dbReference type="AlphaFoldDB" id="A0A8B6EK54"/>
<keyword evidence="2" id="KW-1185">Reference proteome</keyword>
<evidence type="ECO:0000313" key="1">
    <source>
        <dbReference type="EMBL" id="VDI36185.1"/>
    </source>
</evidence>
<accession>A0A8B6EK54</accession>